<feature type="transmembrane region" description="Helical" evidence="7">
    <location>
        <begin position="37"/>
        <end position="58"/>
    </location>
</feature>
<evidence type="ECO:0000313" key="8">
    <source>
        <dbReference type="EMBL" id="WFM83617.1"/>
    </source>
</evidence>
<feature type="transmembrane region" description="Helical" evidence="7">
    <location>
        <begin position="288"/>
        <end position="306"/>
    </location>
</feature>
<sequence>MSTSIAEKQSPNTPGSVSSLDRLFRISRRGSTLATEIRGGVVTFFAMAYILVLNPLILQGPDSTGHYLGGGTAPNIPAIAAGTALVAGVMSLLMGSVANYPIALAAGLGLNSMVASTFVQIPGMTWADGMGIIVIEGFVILLLVLTGLREAIFRAVPRFLRAAISVSLGLFITLIGLFNAGLIHTFPDGLAFGVNGSIGSWPMAVFIFGVVVIIVGLIRKVKGAVLWGILSATVLAIVVEAIGHFGVAGENNPLGWKLTVPALAGSPVNLPDFSTLGQFSVVGPFQKVGVIAVAVLAFSILLSDFFDTLGTMIAVGTEGGLLDKDGNPPSTRQILIVDSVGAMAGGLGGVSSNTVFVESTTGVAEGARTGLAPIVTGTLFLLATFLSPLFAMVPNEAAAPALVTVGFLMMQQVVDIDWKSLHVAIPSFMTIAMAPFAFSISVGIGAGFLTYILVEVARGKTRNIHPLMWGSGAVFVVYFLLEPIQKMIGLA</sequence>
<accession>A0ABY8FYN0</accession>
<feature type="transmembrane region" description="Helical" evidence="7">
    <location>
        <begin position="160"/>
        <end position="186"/>
    </location>
</feature>
<feature type="transmembrane region" description="Helical" evidence="7">
    <location>
        <begin position="102"/>
        <end position="123"/>
    </location>
</feature>
<dbReference type="PANTHER" id="PTHR43337:SF1">
    <property type="entry name" value="XANTHINE_URACIL PERMEASE C887.17-RELATED"/>
    <property type="match status" value="1"/>
</dbReference>
<evidence type="ECO:0000256" key="7">
    <source>
        <dbReference type="SAM" id="Phobius"/>
    </source>
</evidence>
<evidence type="ECO:0000313" key="9">
    <source>
        <dbReference type="Proteomes" id="UP001215216"/>
    </source>
</evidence>
<organism evidence="8 9">
    <name type="scientific">Arcanobacterium canis</name>
    <dbReference type="NCBI Taxonomy" id="999183"/>
    <lineage>
        <taxon>Bacteria</taxon>
        <taxon>Bacillati</taxon>
        <taxon>Actinomycetota</taxon>
        <taxon>Actinomycetes</taxon>
        <taxon>Actinomycetales</taxon>
        <taxon>Actinomycetaceae</taxon>
        <taxon>Arcanobacterium</taxon>
    </lineage>
</organism>
<evidence type="ECO:0000256" key="2">
    <source>
        <dbReference type="ARBA" id="ARBA00005697"/>
    </source>
</evidence>
<keyword evidence="9" id="KW-1185">Reference proteome</keyword>
<comment type="subcellular location">
    <subcellularLocation>
        <location evidence="1">Endomembrane system</location>
        <topology evidence="1">Multi-pass membrane protein</topology>
    </subcellularLocation>
</comment>
<dbReference type="InterPro" id="IPR006043">
    <property type="entry name" value="NCS2"/>
</dbReference>
<gene>
    <name evidence="8" type="ORF">P7079_01145</name>
</gene>
<dbReference type="InterPro" id="IPR045018">
    <property type="entry name" value="Azg-like"/>
</dbReference>
<keyword evidence="3" id="KW-0813">Transport</keyword>
<dbReference type="Proteomes" id="UP001215216">
    <property type="component" value="Chromosome"/>
</dbReference>
<keyword evidence="6 7" id="KW-0472">Membrane</keyword>
<feature type="transmembrane region" description="Helical" evidence="7">
    <location>
        <begin position="428"/>
        <end position="452"/>
    </location>
</feature>
<evidence type="ECO:0000256" key="4">
    <source>
        <dbReference type="ARBA" id="ARBA00022692"/>
    </source>
</evidence>
<feature type="transmembrane region" description="Helical" evidence="7">
    <location>
        <begin position="129"/>
        <end position="148"/>
    </location>
</feature>
<keyword evidence="5 7" id="KW-1133">Transmembrane helix</keyword>
<dbReference type="EMBL" id="CP121208">
    <property type="protein sequence ID" value="WFM83617.1"/>
    <property type="molecule type" value="Genomic_DNA"/>
</dbReference>
<comment type="similarity">
    <text evidence="2">Belongs to the nucleobase:cation symporter-2 (NCS2) (TC 2.A.40) family. Azg-like subfamily.</text>
</comment>
<feature type="transmembrane region" description="Helical" evidence="7">
    <location>
        <begin position="371"/>
        <end position="391"/>
    </location>
</feature>
<reference evidence="8 9" key="1">
    <citation type="submission" date="2023-03" db="EMBL/GenBank/DDBJ databases">
        <title>Complete genome of Arcanobacterium canis strain DSM 25104 isolated in 2010 from a canine otitis externa in Germany.</title>
        <authorList>
            <person name="Borowiak M."/>
            <person name="Kreitlow A."/>
            <person name="Malorny B."/>
            <person name="Laemmler C."/>
            <person name="Prenger-Berninghoff E."/>
            <person name="Ploetz M."/>
            <person name="Abdulmawjood A."/>
        </authorList>
    </citation>
    <scope>NUCLEOTIDE SEQUENCE [LARGE SCALE GENOMIC DNA]</scope>
    <source>
        <strain evidence="8 9">DSM 25104</strain>
    </source>
</reference>
<dbReference type="Pfam" id="PF00860">
    <property type="entry name" value="Xan_ur_permease"/>
    <property type="match status" value="1"/>
</dbReference>
<feature type="transmembrane region" description="Helical" evidence="7">
    <location>
        <begin position="78"/>
        <end position="95"/>
    </location>
</feature>
<evidence type="ECO:0000256" key="6">
    <source>
        <dbReference type="ARBA" id="ARBA00023136"/>
    </source>
</evidence>
<evidence type="ECO:0000256" key="3">
    <source>
        <dbReference type="ARBA" id="ARBA00022448"/>
    </source>
</evidence>
<feature type="transmembrane region" description="Helical" evidence="7">
    <location>
        <begin position="225"/>
        <end position="247"/>
    </location>
</feature>
<dbReference type="RefSeq" id="WP_278013012.1">
    <property type="nucleotide sequence ID" value="NZ_CP121208.1"/>
</dbReference>
<keyword evidence="4 7" id="KW-0812">Transmembrane</keyword>
<name>A0ABY8FYN0_9ACTO</name>
<feature type="transmembrane region" description="Helical" evidence="7">
    <location>
        <begin position="198"/>
        <end position="218"/>
    </location>
</feature>
<evidence type="ECO:0000256" key="5">
    <source>
        <dbReference type="ARBA" id="ARBA00022989"/>
    </source>
</evidence>
<dbReference type="PANTHER" id="PTHR43337">
    <property type="entry name" value="XANTHINE/URACIL PERMEASE C887.17-RELATED"/>
    <property type="match status" value="1"/>
</dbReference>
<evidence type="ECO:0000256" key="1">
    <source>
        <dbReference type="ARBA" id="ARBA00004127"/>
    </source>
</evidence>
<protein>
    <submittedName>
        <fullName evidence="8">NCS2 family permease</fullName>
    </submittedName>
</protein>
<feature type="transmembrane region" description="Helical" evidence="7">
    <location>
        <begin position="464"/>
        <end position="481"/>
    </location>
</feature>
<proteinExistence type="inferred from homology"/>